<keyword evidence="2" id="KW-0813">Transport</keyword>
<gene>
    <name evidence="6" type="ORF">SAMN04488052_102480</name>
</gene>
<evidence type="ECO:0000259" key="5">
    <source>
        <dbReference type="PROSITE" id="PS50893"/>
    </source>
</evidence>
<accession>A0A1H8S4R5</accession>
<keyword evidence="4 6" id="KW-0067">ATP-binding</keyword>
<dbReference type="RefSeq" id="WP_091641932.1">
    <property type="nucleotide sequence ID" value="NZ_FOEG01000002.1"/>
</dbReference>
<dbReference type="InterPro" id="IPR013563">
    <property type="entry name" value="Oligopep_ABC_C"/>
</dbReference>
<organism evidence="6 7">
    <name type="scientific">Aquisalimonas asiatica</name>
    <dbReference type="NCBI Taxonomy" id="406100"/>
    <lineage>
        <taxon>Bacteria</taxon>
        <taxon>Pseudomonadati</taxon>
        <taxon>Pseudomonadota</taxon>
        <taxon>Gammaproteobacteria</taxon>
        <taxon>Chromatiales</taxon>
        <taxon>Ectothiorhodospiraceae</taxon>
        <taxon>Aquisalimonas</taxon>
    </lineage>
</organism>
<dbReference type="OrthoDB" id="9784450at2"/>
<reference evidence="6 7" key="1">
    <citation type="submission" date="2016-10" db="EMBL/GenBank/DDBJ databases">
        <authorList>
            <person name="de Groot N.N."/>
        </authorList>
    </citation>
    <scope>NUCLEOTIDE SEQUENCE [LARGE SCALE GENOMIC DNA]</scope>
    <source>
        <strain evidence="6 7">CGMCC 1.6291</strain>
    </source>
</reference>
<dbReference type="InterPro" id="IPR003439">
    <property type="entry name" value="ABC_transporter-like_ATP-bd"/>
</dbReference>
<comment type="similarity">
    <text evidence="1">Belongs to the ABC transporter superfamily.</text>
</comment>
<dbReference type="EMBL" id="FOEG01000002">
    <property type="protein sequence ID" value="SEO73537.1"/>
    <property type="molecule type" value="Genomic_DNA"/>
</dbReference>
<dbReference type="InterPro" id="IPR017871">
    <property type="entry name" value="ABC_transporter-like_CS"/>
</dbReference>
<dbReference type="GO" id="GO:0016887">
    <property type="term" value="F:ATP hydrolysis activity"/>
    <property type="evidence" value="ECO:0007669"/>
    <property type="project" value="InterPro"/>
</dbReference>
<dbReference type="GO" id="GO:0005524">
    <property type="term" value="F:ATP binding"/>
    <property type="evidence" value="ECO:0007669"/>
    <property type="project" value="UniProtKB-KW"/>
</dbReference>
<sequence>MSALLEVRSLEKLYPVAGDLPFWLERARAWANHRKPHRPRLHAVDGVSIEVAAGESVGLVGESGCGKSTLVGLINRLIEPTRGAIFFDGEDISKISVGKFPTHQRRGDIQVVFQDPHGSLNPRFTAFDCIAEPLRRIRGASNDNIAAKVEELATSVGLPLELLDRLPHQLSGGQKARVNIARALAPDPRLLILDEPTSALDVSVQAVVLQLLTDLRRERGISYLFISHDLNVVRLLCERVVVMYLGQAVEEGPADEVFRAPKHPYTQALISAIPAPNAQRDPNRLRARGELQSPIDPPPNACRFYGRCPRGDAYCGQAAPGFSEVGPAHRAACHYVAVDDGRSVVTEGKNP</sequence>
<dbReference type="InterPro" id="IPR050319">
    <property type="entry name" value="ABC_transp_ATP-bind"/>
</dbReference>
<dbReference type="CDD" id="cd03257">
    <property type="entry name" value="ABC_NikE_OppD_transporters"/>
    <property type="match status" value="1"/>
</dbReference>
<keyword evidence="3" id="KW-0547">Nucleotide-binding</keyword>
<evidence type="ECO:0000256" key="4">
    <source>
        <dbReference type="ARBA" id="ARBA00022840"/>
    </source>
</evidence>
<evidence type="ECO:0000256" key="1">
    <source>
        <dbReference type="ARBA" id="ARBA00005417"/>
    </source>
</evidence>
<dbReference type="PROSITE" id="PS00211">
    <property type="entry name" value="ABC_TRANSPORTER_1"/>
    <property type="match status" value="1"/>
</dbReference>
<dbReference type="InterPro" id="IPR027417">
    <property type="entry name" value="P-loop_NTPase"/>
</dbReference>
<dbReference type="GO" id="GO:0015833">
    <property type="term" value="P:peptide transport"/>
    <property type="evidence" value="ECO:0007669"/>
    <property type="project" value="InterPro"/>
</dbReference>
<dbReference type="SUPFAM" id="SSF52540">
    <property type="entry name" value="P-loop containing nucleoside triphosphate hydrolases"/>
    <property type="match status" value="1"/>
</dbReference>
<dbReference type="PROSITE" id="PS50893">
    <property type="entry name" value="ABC_TRANSPORTER_2"/>
    <property type="match status" value="1"/>
</dbReference>
<dbReference type="PANTHER" id="PTHR43776">
    <property type="entry name" value="TRANSPORT ATP-BINDING PROTEIN"/>
    <property type="match status" value="1"/>
</dbReference>
<dbReference type="FunFam" id="3.40.50.300:FF:000016">
    <property type="entry name" value="Oligopeptide ABC transporter ATP-binding component"/>
    <property type="match status" value="1"/>
</dbReference>
<feature type="domain" description="ABC transporter" evidence="5">
    <location>
        <begin position="24"/>
        <end position="270"/>
    </location>
</feature>
<dbReference type="Pfam" id="PF00005">
    <property type="entry name" value="ABC_tran"/>
    <property type="match status" value="1"/>
</dbReference>
<dbReference type="Gene3D" id="3.40.50.300">
    <property type="entry name" value="P-loop containing nucleotide triphosphate hydrolases"/>
    <property type="match status" value="1"/>
</dbReference>
<evidence type="ECO:0000313" key="6">
    <source>
        <dbReference type="EMBL" id="SEO73537.1"/>
    </source>
</evidence>
<evidence type="ECO:0000256" key="2">
    <source>
        <dbReference type="ARBA" id="ARBA00022448"/>
    </source>
</evidence>
<protein>
    <submittedName>
        <fullName evidence="6">Oligopeptide/dipeptide ABC transporter, ATP-binding protein, C-terminal domain-containing protein</fullName>
    </submittedName>
</protein>
<evidence type="ECO:0000313" key="7">
    <source>
        <dbReference type="Proteomes" id="UP000199657"/>
    </source>
</evidence>
<dbReference type="InterPro" id="IPR003593">
    <property type="entry name" value="AAA+_ATPase"/>
</dbReference>
<keyword evidence="7" id="KW-1185">Reference proteome</keyword>
<dbReference type="AlphaFoldDB" id="A0A1H8S4R5"/>
<dbReference type="SMART" id="SM00382">
    <property type="entry name" value="AAA"/>
    <property type="match status" value="1"/>
</dbReference>
<evidence type="ECO:0000256" key="3">
    <source>
        <dbReference type="ARBA" id="ARBA00022741"/>
    </source>
</evidence>
<dbReference type="STRING" id="406100.SAMN04488052_102480"/>
<name>A0A1H8S4R5_9GAMM</name>
<dbReference type="NCBIfam" id="TIGR01727">
    <property type="entry name" value="oligo_HPY"/>
    <property type="match status" value="1"/>
</dbReference>
<dbReference type="Proteomes" id="UP000199657">
    <property type="component" value="Unassembled WGS sequence"/>
</dbReference>
<proteinExistence type="inferred from homology"/>
<dbReference type="Pfam" id="PF08352">
    <property type="entry name" value="oligo_HPY"/>
    <property type="match status" value="1"/>
</dbReference>
<dbReference type="PANTHER" id="PTHR43776:SF7">
    <property type="entry name" value="D,D-DIPEPTIDE TRANSPORT ATP-BINDING PROTEIN DDPF-RELATED"/>
    <property type="match status" value="1"/>
</dbReference>
<dbReference type="GO" id="GO:0055085">
    <property type="term" value="P:transmembrane transport"/>
    <property type="evidence" value="ECO:0007669"/>
    <property type="project" value="UniProtKB-ARBA"/>
</dbReference>